<dbReference type="InterPro" id="IPR003016">
    <property type="entry name" value="2-oxoA_DH_lipoyl-BS"/>
</dbReference>
<dbReference type="Gene3D" id="3.30.559.10">
    <property type="entry name" value="Chloramphenicol acetyltransferase-like domain"/>
    <property type="match status" value="1"/>
</dbReference>
<evidence type="ECO:0000256" key="1">
    <source>
        <dbReference type="ARBA" id="ARBA00007317"/>
    </source>
</evidence>
<gene>
    <name evidence="7" type="ORF">CDEB00056_LOCUS4790</name>
</gene>
<dbReference type="PANTHER" id="PTHR23151">
    <property type="entry name" value="DIHYDROLIPOAMIDE ACETYL/SUCCINYL-TRANSFERASE-RELATED"/>
    <property type="match status" value="1"/>
</dbReference>
<dbReference type="Pfam" id="PF00364">
    <property type="entry name" value="Biotin_lipoyl"/>
    <property type="match status" value="1"/>
</dbReference>
<dbReference type="GO" id="GO:0004742">
    <property type="term" value="F:dihydrolipoyllysine-residue acetyltransferase activity"/>
    <property type="evidence" value="ECO:0007669"/>
    <property type="project" value="TreeGrafter"/>
</dbReference>
<dbReference type="PROSITE" id="PS50968">
    <property type="entry name" value="BIOTINYL_LIPOYL"/>
    <property type="match status" value="1"/>
</dbReference>
<protein>
    <recommendedName>
        <fullName evidence="4">Dihydrolipoamide acetyltransferase component of pyruvate dehydrogenase complex</fullName>
        <ecNumber evidence="4">2.3.1.-</ecNumber>
    </recommendedName>
</protein>
<evidence type="ECO:0000259" key="6">
    <source>
        <dbReference type="PROSITE" id="PS51826"/>
    </source>
</evidence>
<dbReference type="SUPFAM" id="SSF47005">
    <property type="entry name" value="Peripheral subunit-binding domain of 2-oxo acid dehydrogenase complex"/>
    <property type="match status" value="1"/>
</dbReference>
<proteinExistence type="inferred from homology"/>
<dbReference type="Pfam" id="PF02817">
    <property type="entry name" value="E3_binding"/>
    <property type="match status" value="1"/>
</dbReference>
<organism evidence="7">
    <name type="scientific">Chaetoceros debilis</name>
    <dbReference type="NCBI Taxonomy" id="122233"/>
    <lineage>
        <taxon>Eukaryota</taxon>
        <taxon>Sar</taxon>
        <taxon>Stramenopiles</taxon>
        <taxon>Ochrophyta</taxon>
        <taxon>Bacillariophyta</taxon>
        <taxon>Coscinodiscophyceae</taxon>
        <taxon>Chaetocerotophycidae</taxon>
        <taxon>Chaetocerotales</taxon>
        <taxon>Chaetocerotaceae</taxon>
        <taxon>Chaetoceros</taxon>
    </lineage>
</organism>
<dbReference type="PROSITE" id="PS51826">
    <property type="entry name" value="PSBD"/>
    <property type="match status" value="1"/>
</dbReference>
<accession>A0A7S3PZ37</accession>
<dbReference type="GO" id="GO:0045254">
    <property type="term" value="C:pyruvate dehydrogenase complex"/>
    <property type="evidence" value="ECO:0007669"/>
    <property type="project" value="InterPro"/>
</dbReference>
<dbReference type="GO" id="GO:0006086">
    <property type="term" value="P:pyruvate decarboxylation to acetyl-CoA"/>
    <property type="evidence" value="ECO:0007669"/>
    <property type="project" value="InterPro"/>
</dbReference>
<dbReference type="AlphaFoldDB" id="A0A7S3PZ37"/>
<sequence>MATSARLLSIASRRNGQLASRISKSVTPLFGGLSSTSAGLVSFQRSWMSTDYPAHEVVGMPSLSPTMEAGTIASWTLGEGESFGAGDVLCEIETDKATVSFEAQDEGVVAKILADAGPNEIDCGIPILITVEDADDVDAFKDYVVEASAMPTEAAAPASPAAVAPEPVAAPAAAPVAAPAPIPTAAPTGGKIIASPLAWTVAKEKGLDLASLAIIGTGPAGRVIADDVREYIPVAVTAETTTAAAAASTAAVPPASPIETEHYTDFPLNEASIATANLLAHSKQTVPHYYLTVDVTLDSLLKLRSTLNTTLGEDAQISLNDLLIKASACAMKSCPAANASWMGDSVRMYKSVDVNVVMGSGDNLYTPLIKGVDGKGVKSISDELSTNLESIEEGTEKAAHFGEVGTVTFMNMGMYGIKSCAPIIRSPQAVALALGAAENRVVPKEEPEGDDDLYDTNVMLTATLSCDHRVVDGAVGASFLSAFKTAVENPETLLL</sequence>
<dbReference type="FunFam" id="2.40.50.100:FF:000010">
    <property type="entry name" value="Acetyltransferase component of pyruvate dehydrogenase complex"/>
    <property type="match status" value="1"/>
</dbReference>
<dbReference type="SUPFAM" id="SSF51230">
    <property type="entry name" value="Single hybrid motif"/>
    <property type="match status" value="1"/>
</dbReference>
<comment type="similarity">
    <text evidence="1 4">Belongs to the 2-oxoacid dehydrogenase family.</text>
</comment>
<evidence type="ECO:0000256" key="3">
    <source>
        <dbReference type="ARBA" id="ARBA00022946"/>
    </source>
</evidence>
<comment type="cofactor">
    <cofactor evidence="4">
        <name>(R)-lipoate</name>
        <dbReference type="ChEBI" id="CHEBI:83088"/>
    </cofactor>
</comment>
<dbReference type="InterPro" id="IPR004167">
    <property type="entry name" value="PSBD"/>
</dbReference>
<dbReference type="InterPro" id="IPR000089">
    <property type="entry name" value="Biotin_lipoyl"/>
</dbReference>
<evidence type="ECO:0000259" key="5">
    <source>
        <dbReference type="PROSITE" id="PS50968"/>
    </source>
</evidence>
<dbReference type="InterPro" id="IPR045257">
    <property type="entry name" value="E2/Pdx1"/>
</dbReference>
<dbReference type="CDD" id="cd06849">
    <property type="entry name" value="lipoyl_domain"/>
    <property type="match status" value="1"/>
</dbReference>
<feature type="domain" description="Lipoyl-binding" evidence="5">
    <location>
        <begin position="55"/>
        <end position="132"/>
    </location>
</feature>
<dbReference type="InterPro" id="IPR023213">
    <property type="entry name" value="CAT-like_dom_sf"/>
</dbReference>
<dbReference type="InterPro" id="IPR001078">
    <property type="entry name" value="2-oxoacid_DH_actylTfrase"/>
</dbReference>
<reference evidence="7" key="1">
    <citation type="submission" date="2021-01" db="EMBL/GenBank/DDBJ databases">
        <authorList>
            <person name="Corre E."/>
            <person name="Pelletier E."/>
            <person name="Niang G."/>
            <person name="Scheremetjew M."/>
            <person name="Finn R."/>
            <person name="Kale V."/>
            <person name="Holt S."/>
            <person name="Cochrane G."/>
            <person name="Meng A."/>
            <person name="Brown T."/>
            <person name="Cohen L."/>
        </authorList>
    </citation>
    <scope>NUCLEOTIDE SEQUENCE</scope>
    <source>
        <strain evidence="7">MM31A-1</strain>
    </source>
</reference>
<dbReference type="InterPro" id="IPR036625">
    <property type="entry name" value="E3-bd_dom_sf"/>
</dbReference>
<dbReference type="PROSITE" id="PS00189">
    <property type="entry name" value="LIPOYL"/>
    <property type="match status" value="1"/>
</dbReference>
<keyword evidence="3" id="KW-0809">Transit peptide</keyword>
<dbReference type="Pfam" id="PF00198">
    <property type="entry name" value="2-oxoacid_dh"/>
    <property type="match status" value="1"/>
</dbReference>
<evidence type="ECO:0000256" key="2">
    <source>
        <dbReference type="ARBA" id="ARBA00022823"/>
    </source>
</evidence>
<dbReference type="SUPFAM" id="SSF52777">
    <property type="entry name" value="CoA-dependent acyltransferases"/>
    <property type="match status" value="1"/>
</dbReference>
<evidence type="ECO:0000256" key="4">
    <source>
        <dbReference type="RuleBase" id="RU003423"/>
    </source>
</evidence>
<dbReference type="Gene3D" id="2.40.50.100">
    <property type="match status" value="1"/>
</dbReference>
<keyword evidence="4" id="KW-0808">Transferase</keyword>
<keyword evidence="2 4" id="KW-0450">Lipoyl</keyword>
<dbReference type="InterPro" id="IPR011053">
    <property type="entry name" value="Single_hybrid_motif"/>
</dbReference>
<dbReference type="PANTHER" id="PTHR23151:SF90">
    <property type="entry name" value="DIHYDROLIPOYLLYSINE-RESIDUE ACETYLTRANSFERASE COMPONENT OF PYRUVATE DEHYDROGENASE COMPLEX, MITOCHONDRIAL-RELATED"/>
    <property type="match status" value="1"/>
</dbReference>
<feature type="domain" description="Peripheral subunit-binding (PSBD)" evidence="6">
    <location>
        <begin position="193"/>
        <end position="232"/>
    </location>
</feature>
<name>A0A7S3PZ37_9STRA</name>
<evidence type="ECO:0000313" key="7">
    <source>
        <dbReference type="EMBL" id="CAE0459949.1"/>
    </source>
</evidence>
<dbReference type="EMBL" id="HBIO01006531">
    <property type="protein sequence ID" value="CAE0459949.1"/>
    <property type="molecule type" value="Transcribed_RNA"/>
</dbReference>
<dbReference type="Gene3D" id="4.10.320.10">
    <property type="entry name" value="E3-binding domain"/>
    <property type="match status" value="1"/>
</dbReference>
<keyword evidence="4" id="KW-0012">Acyltransferase</keyword>
<dbReference type="EC" id="2.3.1.-" evidence="4"/>